<sequence>MDTNLKPHNSTWLQKVDLLFVVSFHVDLIPPSTTCSSSINEMGITQENPVGTRFSFVEEESLLEKSDWEAAADLTALLKKLYHGNAAMQRRTKPSSSWQSYGDRFAVTIALSVLHTIRARQLKLKLEGLQTQPLGGLFGLLVQQDGCEGGVGPCGSSCSTRPLRSPACRLLPSAAIGLAALSPCGCKLIETSNRSNTACPFQIAMCIDRLSTDLMVFRELTDSMMLVVGGERQR</sequence>
<dbReference type="EMBL" id="JACMSC010000004">
    <property type="protein sequence ID" value="KAG6525576.1"/>
    <property type="molecule type" value="Genomic_DNA"/>
</dbReference>
<dbReference type="InterPro" id="IPR029058">
    <property type="entry name" value="AB_hydrolase_fold"/>
</dbReference>
<dbReference type="Proteomes" id="UP000734854">
    <property type="component" value="Unassembled WGS sequence"/>
</dbReference>
<gene>
    <name evidence="1" type="ORF">ZIOFF_015538</name>
</gene>
<proteinExistence type="predicted"/>
<reference evidence="1 2" key="1">
    <citation type="submission" date="2020-08" db="EMBL/GenBank/DDBJ databases">
        <title>Plant Genome Project.</title>
        <authorList>
            <person name="Zhang R.-G."/>
        </authorList>
    </citation>
    <scope>NUCLEOTIDE SEQUENCE [LARGE SCALE GENOMIC DNA]</scope>
    <source>
        <tissue evidence="1">Rhizome</tissue>
    </source>
</reference>
<evidence type="ECO:0000313" key="1">
    <source>
        <dbReference type="EMBL" id="KAG6525576.1"/>
    </source>
</evidence>
<evidence type="ECO:0000313" key="2">
    <source>
        <dbReference type="Proteomes" id="UP000734854"/>
    </source>
</evidence>
<organism evidence="1 2">
    <name type="scientific">Zingiber officinale</name>
    <name type="common">Ginger</name>
    <name type="synonym">Amomum zingiber</name>
    <dbReference type="NCBI Taxonomy" id="94328"/>
    <lineage>
        <taxon>Eukaryota</taxon>
        <taxon>Viridiplantae</taxon>
        <taxon>Streptophyta</taxon>
        <taxon>Embryophyta</taxon>
        <taxon>Tracheophyta</taxon>
        <taxon>Spermatophyta</taxon>
        <taxon>Magnoliopsida</taxon>
        <taxon>Liliopsida</taxon>
        <taxon>Zingiberales</taxon>
        <taxon>Zingiberaceae</taxon>
        <taxon>Zingiber</taxon>
    </lineage>
</organism>
<accession>A0A8J5HD48</accession>
<keyword evidence="2" id="KW-1185">Reference proteome</keyword>
<comment type="caution">
    <text evidence="1">The sequence shown here is derived from an EMBL/GenBank/DDBJ whole genome shotgun (WGS) entry which is preliminary data.</text>
</comment>
<dbReference type="Gene3D" id="3.40.50.1820">
    <property type="entry name" value="alpha/beta hydrolase"/>
    <property type="match status" value="1"/>
</dbReference>
<protein>
    <submittedName>
        <fullName evidence="1">Uncharacterized protein</fullName>
    </submittedName>
</protein>
<dbReference type="AlphaFoldDB" id="A0A8J5HD48"/>
<name>A0A8J5HD48_ZINOF</name>